<keyword evidence="4" id="KW-1185">Reference proteome</keyword>
<feature type="chain" id="PRO_5035302201" evidence="2">
    <location>
        <begin position="18"/>
        <end position="179"/>
    </location>
</feature>
<dbReference type="GO" id="GO:0046982">
    <property type="term" value="F:protein heterodimerization activity"/>
    <property type="evidence" value="ECO:0007669"/>
    <property type="project" value="InterPro"/>
</dbReference>
<feature type="signal peptide" evidence="2">
    <location>
        <begin position="1"/>
        <end position="17"/>
    </location>
</feature>
<dbReference type="Gene3D" id="1.10.20.10">
    <property type="entry name" value="Histone, subunit A"/>
    <property type="match status" value="1"/>
</dbReference>
<keyword evidence="2" id="KW-0732">Signal</keyword>
<organism evidence="3 4">
    <name type="scientific">Galemys pyrenaicus</name>
    <name type="common">Iberian desman</name>
    <name type="synonym">Pyrenean desman</name>
    <dbReference type="NCBI Taxonomy" id="202257"/>
    <lineage>
        <taxon>Eukaryota</taxon>
        <taxon>Metazoa</taxon>
        <taxon>Chordata</taxon>
        <taxon>Craniata</taxon>
        <taxon>Vertebrata</taxon>
        <taxon>Euteleostomi</taxon>
        <taxon>Mammalia</taxon>
        <taxon>Eutheria</taxon>
        <taxon>Laurasiatheria</taxon>
        <taxon>Eulipotyphla</taxon>
        <taxon>Talpidae</taxon>
        <taxon>Galemys</taxon>
    </lineage>
</organism>
<gene>
    <name evidence="3" type="ORF">J0S82_015437</name>
</gene>
<feature type="region of interest" description="Disordered" evidence="1">
    <location>
        <begin position="158"/>
        <end position="179"/>
    </location>
</feature>
<evidence type="ECO:0000313" key="4">
    <source>
        <dbReference type="Proteomes" id="UP000700334"/>
    </source>
</evidence>
<evidence type="ECO:0000256" key="1">
    <source>
        <dbReference type="SAM" id="MobiDB-lite"/>
    </source>
</evidence>
<evidence type="ECO:0000313" key="3">
    <source>
        <dbReference type="EMBL" id="KAG8522986.1"/>
    </source>
</evidence>
<comment type="caution">
    <text evidence="3">The sequence shown here is derived from an EMBL/GenBank/DDBJ whole genome shotgun (WGS) entry which is preliminary data.</text>
</comment>
<name>A0A8J6AKF1_GALPY</name>
<dbReference type="Proteomes" id="UP000700334">
    <property type="component" value="Unassembled WGS sequence"/>
</dbReference>
<proteinExistence type="predicted"/>
<dbReference type="EMBL" id="JAGFMF010011428">
    <property type="protein sequence ID" value="KAG8522986.1"/>
    <property type="molecule type" value="Genomic_DNA"/>
</dbReference>
<evidence type="ECO:0000256" key="2">
    <source>
        <dbReference type="SAM" id="SignalP"/>
    </source>
</evidence>
<dbReference type="InterPro" id="IPR009072">
    <property type="entry name" value="Histone-fold"/>
</dbReference>
<sequence>MPRWACASGRIWVWTWAYRGGVMRTPAAARPARAATAAVAKQPRGAPSPVSKYLDGSPFLLKSDLRSCDHDKMFSKQTSVTYVKVVPEETCSVLKVFLENMNPKAISCMEHHNSKTDTAMDMGYMLKSHSCTILQLQQLNSITVLYSVAPAHLQKAHLKANRPTNKPTIQTKERQLVIQ</sequence>
<dbReference type="AlphaFoldDB" id="A0A8J6AKF1"/>
<reference evidence="3" key="1">
    <citation type="journal article" date="2021" name="Evol. Appl.">
        <title>The genome of the Pyrenean desman and the effects of bottlenecks and inbreeding on the genomic landscape of an endangered species.</title>
        <authorList>
            <person name="Escoda L."/>
            <person name="Castresana J."/>
        </authorList>
    </citation>
    <scope>NUCLEOTIDE SEQUENCE</scope>
    <source>
        <strain evidence="3">IBE-C5619</strain>
    </source>
</reference>
<protein>
    <submittedName>
        <fullName evidence="3">Uncharacterized protein</fullName>
    </submittedName>
</protein>
<accession>A0A8J6AKF1</accession>